<evidence type="ECO:0000313" key="3">
    <source>
        <dbReference type="Proteomes" id="UP000294530"/>
    </source>
</evidence>
<accession>A0A976NY31</accession>
<gene>
    <name evidence="2" type="ORF">CCR75_001006</name>
</gene>
<sequence length="498" mass="54564">MWMQNSAGGGNLHDRNRFGSNYAQNSYSGGGSYDAGSGDWKSKILESGQWLGGKVIEYGGKLARGSSTNSIPDHFGQQMPRNDGRANWMADIRSNTSSFSGGYNASAGGYQNDFASERPKTYSDYGQGYSSNPPGGYESKSISLTDQRKSRHVNKTKNERKSKSNKIKTKPRSQSESSSLSESEDKSLSESSESSNDRRRARKKKSKAKKHKFYSESESDDHREATPKMDYAYSFDPAKLPPPPQDEGKTTTRTSKTKSKKKDKREKTTATTRVKAKKRSGKKSVEATIESVDLLGVDLIPQATSSEKSVFLDDSGSHTPLEDLAGLSFTASASAFVPTQASTLEKPSIQSDTSSPLPDTFVSNVLPENNLVDLNCLASEKKKALSAHPIEKRTLNDLKKAQSMEHSTPVLVMPMPSMQPHLMVNGMVQYSTNFNQLPLAPEGSNSMYSSLQPQVARTVQPQMMILPRVQPLVQGQQSLQGQMTTASTYKSLDPFPTS</sequence>
<dbReference type="EMBL" id="SHOA02000012">
    <property type="protein sequence ID" value="TDH72160.1"/>
    <property type="molecule type" value="Genomic_DNA"/>
</dbReference>
<evidence type="ECO:0000256" key="1">
    <source>
        <dbReference type="SAM" id="MobiDB-lite"/>
    </source>
</evidence>
<dbReference type="KEGG" id="blac:94344782"/>
<keyword evidence="3" id="KW-1185">Reference proteome</keyword>
<comment type="caution">
    <text evidence="2">The sequence shown here is derived from an EMBL/GenBank/DDBJ whole genome shotgun (WGS) entry which is preliminary data.</text>
</comment>
<name>A0A976NY31_BRELC</name>
<organism evidence="2 3">
    <name type="scientific">Bremia lactucae</name>
    <name type="common">Lettuce downy mildew</name>
    <dbReference type="NCBI Taxonomy" id="4779"/>
    <lineage>
        <taxon>Eukaryota</taxon>
        <taxon>Sar</taxon>
        <taxon>Stramenopiles</taxon>
        <taxon>Oomycota</taxon>
        <taxon>Peronosporomycetes</taxon>
        <taxon>Peronosporales</taxon>
        <taxon>Peronosporaceae</taxon>
        <taxon>Bremia</taxon>
    </lineage>
</organism>
<dbReference type="OrthoDB" id="164959at2759"/>
<dbReference type="Proteomes" id="UP000294530">
    <property type="component" value="Unassembled WGS sequence"/>
</dbReference>
<feature type="compositionally biased region" description="Basic residues" evidence="1">
    <location>
        <begin position="199"/>
        <end position="212"/>
    </location>
</feature>
<feature type="region of interest" description="Disordered" evidence="1">
    <location>
        <begin position="114"/>
        <end position="282"/>
    </location>
</feature>
<reference evidence="2 3" key="1">
    <citation type="journal article" date="2021" name="Genome Biol.">
        <title>AFLAP: assembly-free linkage analysis pipeline using k-mers from genome sequencing data.</title>
        <authorList>
            <person name="Fletcher K."/>
            <person name="Zhang L."/>
            <person name="Gil J."/>
            <person name="Han R."/>
            <person name="Cavanaugh K."/>
            <person name="Michelmore R."/>
        </authorList>
    </citation>
    <scope>NUCLEOTIDE SEQUENCE [LARGE SCALE GENOMIC DNA]</scope>
    <source>
        <strain evidence="2 3">SF5</strain>
    </source>
</reference>
<dbReference type="RefSeq" id="XP_067821659.1">
    <property type="nucleotide sequence ID" value="XM_067959111.1"/>
</dbReference>
<protein>
    <submittedName>
        <fullName evidence="2">Uncharacterized protein</fullName>
    </submittedName>
</protein>
<proteinExistence type="predicted"/>
<evidence type="ECO:0000313" key="2">
    <source>
        <dbReference type="EMBL" id="TDH72160.1"/>
    </source>
</evidence>
<dbReference type="AlphaFoldDB" id="A0A976NY31"/>
<dbReference type="GeneID" id="94344782"/>
<feature type="compositionally biased region" description="Basic residues" evidence="1">
    <location>
        <begin position="255"/>
        <end position="264"/>
    </location>
</feature>